<reference evidence="6" key="1">
    <citation type="journal article" date="2005" name="Nature">
        <title>Sequencing of Aspergillus nidulans and comparative analysis with A. fumigatus and A. oryzae.</title>
        <authorList>
            <person name="Galagan J.E."/>
            <person name="Calvo S.E."/>
            <person name="Cuomo C."/>
            <person name="Ma L.J."/>
            <person name="Wortman J.R."/>
            <person name="Batzoglou S."/>
            <person name="Lee S.I."/>
            <person name="Basturkmen M."/>
            <person name="Spevak C.C."/>
            <person name="Clutterbuck J."/>
            <person name="Kapitonov V."/>
            <person name="Jurka J."/>
            <person name="Scazzocchio C."/>
            <person name="Farman M."/>
            <person name="Butler J."/>
            <person name="Purcell S."/>
            <person name="Harris S."/>
            <person name="Braus G.H."/>
            <person name="Draht O."/>
            <person name="Busch S."/>
            <person name="D'Enfert C."/>
            <person name="Bouchier C."/>
            <person name="Goldman G.H."/>
            <person name="Bell-Pedersen D."/>
            <person name="Griffiths-Jones S."/>
            <person name="Doonan J.H."/>
            <person name="Yu J."/>
            <person name="Vienken K."/>
            <person name="Pain A."/>
            <person name="Freitag M."/>
            <person name="Selker E.U."/>
            <person name="Archer D.B."/>
            <person name="Penalva M.A."/>
            <person name="Oakley B.R."/>
            <person name="Momany M."/>
            <person name="Tanaka T."/>
            <person name="Kumagai T."/>
            <person name="Asai K."/>
            <person name="Machida M."/>
            <person name="Nierman W.C."/>
            <person name="Denning D.W."/>
            <person name="Caddick M."/>
            <person name="Hynes M."/>
            <person name="Paoletti M."/>
            <person name="Fischer R."/>
            <person name="Miller B."/>
            <person name="Dyer P."/>
            <person name="Sachs M.S."/>
            <person name="Osmani S.A."/>
            <person name="Birren B.W."/>
        </authorList>
    </citation>
    <scope>NUCLEOTIDE SEQUENCE [LARGE SCALE GENOMIC DNA]</scope>
    <source>
        <strain evidence="6">FGSC A4 / ATCC 38163 / CBS 112.46 / NRRL 194 / M139</strain>
    </source>
</reference>
<keyword evidence="2" id="KW-0521">NADP</keyword>
<dbReference type="InterPro" id="IPR051911">
    <property type="entry name" value="SDR_oxidoreductase"/>
</dbReference>
<dbReference type="PRINTS" id="PR00081">
    <property type="entry name" value="GDHRDH"/>
</dbReference>
<dbReference type="PRINTS" id="PR00080">
    <property type="entry name" value="SDRFAMILY"/>
</dbReference>
<dbReference type="OMA" id="VHSGWIL"/>
<dbReference type="HOGENOM" id="CLU_010194_2_9_1"/>
<dbReference type="OrthoDB" id="1274115at2759"/>
<dbReference type="InterPro" id="IPR020904">
    <property type="entry name" value="Sc_DH/Rdtase_CS"/>
</dbReference>
<name>Q5ATB7_EMENI</name>
<dbReference type="KEGG" id="ani:ANIA_08463"/>
<dbReference type="PANTHER" id="PTHR43976:SF16">
    <property type="entry name" value="SHORT-CHAIN DEHYDROGENASE_REDUCTASE FAMILY PROTEIN"/>
    <property type="match status" value="1"/>
</dbReference>
<sequence>MSRVWHISGANTGLGLELTLKALSEGDRVIAAVRTPSKVPDSLKRNDVEIHQFDLSWPQEAMDMYAKKAFAAFGKIDVLVNSAGYSYMGAIEESEDAAVKTQFDINVFAQLRLICAALPHLRGQGSGTIINFSSIGGLISGPSNGIYCATKFALEGLTQALAAEIAPFGLKALVVEPGYFRTSFLSSVTSGTNIAPALDVYEGTAAHEARKAFFDYDGNQRGDPKEGVKRIWEYVADEGLLKGKEKLLRLPLGSDTGSVLTAVAKELEKTAEAYEEVWRSTDFTEGK</sequence>
<accession>C8VEH5</accession>
<organism evidence="5 6">
    <name type="scientific">Emericella nidulans (strain FGSC A4 / ATCC 38163 / CBS 112.46 / NRRL 194 / M139)</name>
    <name type="common">Aspergillus nidulans</name>
    <dbReference type="NCBI Taxonomy" id="227321"/>
    <lineage>
        <taxon>Eukaryota</taxon>
        <taxon>Fungi</taxon>
        <taxon>Dikarya</taxon>
        <taxon>Ascomycota</taxon>
        <taxon>Pezizomycotina</taxon>
        <taxon>Eurotiomycetes</taxon>
        <taxon>Eurotiomycetidae</taxon>
        <taxon>Eurotiales</taxon>
        <taxon>Aspergillaceae</taxon>
        <taxon>Aspergillus</taxon>
        <taxon>Aspergillus subgen. Nidulantes</taxon>
    </lineage>
</organism>
<evidence type="ECO:0000256" key="2">
    <source>
        <dbReference type="ARBA" id="ARBA00022857"/>
    </source>
</evidence>
<dbReference type="GO" id="GO:0044550">
    <property type="term" value="P:secondary metabolite biosynthetic process"/>
    <property type="evidence" value="ECO:0007669"/>
    <property type="project" value="UniProtKB-ARBA"/>
</dbReference>
<dbReference type="PROSITE" id="PS00061">
    <property type="entry name" value="ADH_SHORT"/>
    <property type="match status" value="1"/>
</dbReference>
<dbReference type="InParanoid" id="Q5ATB7"/>
<dbReference type="CDD" id="cd05374">
    <property type="entry name" value="17beta-HSD-like_SDR_c"/>
    <property type="match status" value="1"/>
</dbReference>
<evidence type="ECO:0000256" key="1">
    <source>
        <dbReference type="ARBA" id="ARBA00006484"/>
    </source>
</evidence>
<dbReference type="Proteomes" id="UP000000560">
    <property type="component" value="Chromosome V"/>
</dbReference>
<evidence type="ECO:0000256" key="3">
    <source>
        <dbReference type="ARBA" id="ARBA00023002"/>
    </source>
</evidence>
<dbReference type="InterPro" id="IPR002347">
    <property type="entry name" value="SDR_fam"/>
</dbReference>
<evidence type="ECO:0000313" key="6">
    <source>
        <dbReference type="Proteomes" id="UP000000560"/>
    </source>
</evidence>
<keyword evidence="3" id="KW-0560">Oxidoreductase</keyword>
<accession>Q5ATB7</accession>
<dbReference type="eggNOG" id="KOG1205">
    <property type="taxonomic scope" value="Eukaryota"/>
</dbReference>
<evidence type="ECO:0000256" key="4">
    <source>
        <dbReference type="RuleBase" id="RU000363"/>
    </source>
</evidence>
<dbReference type="AlphaFoldDB" id="Q5ATB7"/>
<dbReference type="EMBL" id="BN001305">
    <property type="protein sequence ID" value="CBF80604.1"/>
    <property type="molecule type" value="Genomic_DNA"/>
</dbReference>
<protein>
    <submittedName>
        <fullName evidence="5">Uncharacterized protein</fullName>
    </submittedName>
</protein>
<evidence type="ECO:0000313" key="5">
    <source>
        <dbReference type="EMBL" id="CBF80604.1"/>
    </source>
</evidence>
<dbReference type="GO" id="GO:0016491">
    <property type="term" value="F:oxidoreductase activity"/>
    <property type="evidence" value="ECO:0007669"/>
    <property type="project" value="UniProtKB-KW"/>
</dbReference>
<comment type="similarity">
    <text evidence="1 4">Belongs to the short-chain dehydrogenases/reductases (SDR) family.</text>
</comment>
<reference evidence="6" key="2">
    <citation type="journal article" date="2009" name="Fungal Genet. Biol.">
        <title>The 2008 update of the Aspergillus nidulans genome annotation: a community effort.</title>
        <authorList>
            <person name="Wortman J.R."/>
            <person name="Gilsenan J.M."/>
            <person name="Joardar V."/>
            <person name="Deegan J."/>
            <person name="Clutterbuck J."/>
            <person name="Andersen M.R."/>
            <person name="Archer D."/>
            <person name="Bencina M."/>
            <person name="Braus G."/>
            <person name="Coutinho P."/>
            <person name="von Dohren H."/>
            <person name="Doonan J."/>
            <person name="Driessen A.J."/>
            <person name="Durek P."/>
            <person name="Espeso E."/>
            <person name="Fekete E."/>
            <person name="Flipphi M."/>
            <person name="Estrada C.G."/>
            <person name="Geysens S."/>
            <person name="Goldman G."/>
            <person name="de Groot P.W."/>
            <person name="Hansen K."/>
            <person name="Harris S.D."/>
            <person name="Heinekamp T."/>
            <person name="Helmstaedt K."/>
            <person name="Henrissat B."/>
            <person name="Hofmann G."/>
            <person name="Homan T."/>
            <person name="Horio T."/>
            <person name="Horiuchi H."/>
            <person name="James S."/>
            <person name="Jones M."/>
            <person name="Karaffa L."/>
            <person name="Karanyi Z."/>
            <person name="Kato M."/>
            <person name="Keller N."/>
            <person name="Kelly D.E."/>
            <person name="Kiel J.A."/>
            <person name="Kim J.M."/>
            <person name="van der Klei I.J."/>
            <person name="Klis F.M."/>
            <person name="Kovalchuk A."/>
            <person name="Krasevec N."/>
            <person name="Kubicek C.P."/>
            <person name="Liu B."/>
            <person name="Maccabe A."/>
            <person name="Meyer V."/>
            <person name="Mirabito P."/>
            <person name="Miskei M."/>
            <person name="Mos M."/>
            <person name="Mullins J."/>
            <person name="Nelson D.R."/>
            <person name="Nielsen J."/>
            <person name="Oakley B.R."/>
            <person name="Osmani S.A."/>
            <person name="Pakula T."/>
            <person name="Paszewski A."/>
            <person name="Paulsen I."/>
            <person name="Pilsyk S."/>
            <person name="Pocsi I."/>
            <person name="Punt P.J."/>
            <person name="Ram A.F."/>
            <person name="Ren Q."/>
            <person name="Robellet X."/>
            <person name="Robson G."/>
            <person name="Seiboth B."/>
            <person name="van Solingen P."/>
            <person name="Specht T."/>
            <person name="Sun J."/>
            <person name="Taheri-Talesh N."/>
            <person name="Takeshita N."/>
            <person name="Ussery D."/>
            <person name="vanKuyk P.A."/>
            <person name="Visser H."/>
            <person name="van de Vondervoort P.J."/>
            <person name="de Vries R.P."/>
            <person name="Walton J."/>
            <person name="Xiang X."/>
            <person name="Xiong Y."/>
            <person name="Zeng A.P."/>
            <person name="Brandt B.W."/>
            <person name="Cornell M.J."/>
            <person name="van den Hondel C.A."/>
            <person name="Visser J."/>
            <person name="Oliver S.G."/>
            <person name="Turner G."/>
        </authorList>
    </citation>
    <scope>GENOME REANNOTATION</scope>
    <source>
        <strain evidence="6">FGSC A4 / ATCC 38163 / CBS 112.46 / NRRL 194 / M139</strain>
    </source>
</reference>
<dbReference type="VEuPathDB" id="FungiDB:AN8463"/>
<dbReference type="PANTHER" id="PTHR43976">
    <property type="entry name" value="SHORT CHAIN DEHYDROGENASE"/>
    <property type="match status" value="1"/>
</dbReference>
<gene>
    <name evidence="5" type="ORF">ANIA_08463</name>
</gene>
<keyword evidence="6" id="KW-1185">Reference proteome</keyword>
<dbReference type="GeneID" id="2868714"/>
<proteinExistence type="inferred from homology"/>
<dbReference type="RefSeq" id="XP_681732.1">
    <property type="nucleotide sequence ID" value="XM_676640.1"/>
</dbReference>
<dbReference type="Pfam" id="PF00106">
    <property type="entry name" value="adh_short"/>
    <property type="match status" value="1"/>
</dbReference>
<dbReference type="InterPro" id="IPR036291">
    <property type="entry name" value="NAD(P)-bd_dom_sf"/>
</dbReference>
<dbReference type="Gene3D" id="3.40.50.720">
    <property type="entry name" value="NAD(P)-binding Rossmann-like Domain"/>
    <property type="match status" value="1"/>
</dbReference>
<dbReference type="SUPFAM" id="SSF51735">
    <property type="entry name" value="NAD(P)-binding Rossmann-fold domains"/>
    <property type="match status" value="1"/>
</dbReference>